<sequence length="238" mass="25327">MSESSSRPQRTKRPPSDFYSGIDPTVLSDDDFEVQYSKTSKSSKSSKPNSDTSARNTQSPLKKDELAIEDSSDFEIEEVAPKPTPVKKEAKRVQSESEDDYSLSDDGLSDAEEDEESDFESDNSFSGKKSTKKAAAPKKAPAKKAPATKIAKTAKPAPKSVKASTPTTTVSKPLPRAVPKAAVKPPSIPSLLKSSASTSSASKGTAPSTLKKIPNSNVQIPNGIHFYPDKTGKPKAGL</sequence>
<feature type="compositionally biased region" description="Low complexity" evidence="1">
    <location>
        <begin position="143"/>
        <end position="159"/>
    </location>
</feature>
<evidence type="ECO:0000256" key="1">
    <source>
        <dbReference type="SAM" id="MobiDB-lite"/>
    </source>
</evidence>
<dbReference type="EMBL" id="KQ964422">
    <property type="protein sequence ID" value="KXN74590.1"/>
    <property type="molecule type" value="Genomic_DNA"/>
</dbReference>
<organism evidence="2 3">
    <name type="scientific">Conidiobolus coronatus (strain ATCC 28846 / CBS 209.66 / NRRL 28638)</name>
    <name type="common">Delacroixia coronata</name>
    <dbReference type="NCBI Taxonomy" id="796925"/>
    <lineage>
        <taxon>Eukaryota</taxon>
        <taxon>Fungi</taxon>
        <taxon>Fungi incertae sedis</taxon>
        <taxon>Zoopagomycota</taxon>
        <taxon>Entomophthoromycotina</taxon>
        <taxon>Entomophthoromycetes</taxon>
        <taxon>Entomophthorales</taxon>
        <taxon>Ancylistaceae</taxon>
        <taxon>Conidiobolus</taxon>
    </lineage>
</organism>
<dbReference type="Proteomes" id="UP000070444">
    <property type="component" value="Unassembled WGS sequence"/>
</dbReference>
<feature type="compositionally biased region" description="Polar residues" evidence="1">
    <location>
        <begin position="162"/>
        <end position="171"/>
    </location>
</feature>
<gene>
    <name evidence="2" type="ORF">CONCODRAFT_76809</name>
</gene>
<keyword evidence="3" id="KW-1185">Reference proteome</keyword>
<feature type="compositionally biased region" description="Low complexity" evidence="1">
    <location>
        <begin position="172"/>
        <end position="209"/>
    </location>
</feature>
<feature type="non-terminal residue" evidence="2">
    <location>
        <position position="238"/>
    </location>
</feature>
<reference evidence="2 3" key="1">
    <citation type="journal article" date="2015" name="Genome Biol. Evol.">
        <title>Phylogenomic analyses indicate that early fungi evolved digesting cell walls of algal ancestors of land plants.</title>
        <authorList>
            <person name="Chang Y."/>
            <person name="Wang S."/>
            <person name="Sekimoto S."/>
            <person name="Aerts A.L."/>
            <person name="Choi C."/>
            <person name="Clum A."/>
            <person name="LaButti K.M."/>
            <person name="Lindquist E.A."/>
            <person name="Yee Ngan C."/>
            <person name="Ohm R.A."/>
            <person name="Salamov A.A."/>
            <person name="Grigoriev I.V."/>
            <person name="Spatafora J.W."/>
            <person name="Berbee M.L."/>
        </authorList>
    </citation>
    <scope>NUCLEOTIDE SEQUENCE [LARGE SCALE GENOMIC DNA]</scope>
    <source>
        <strain evidence="2 3">NRRL 28638</strain>
    </source>
</reference>
<proteinExistence type="predicted"/>
<evidence type="ECO:0000313" key="3">
    <source>
        <dbReference type="Proteomes" id="UP000070444"/>
    </source>
</evidence>
<name>A0A137PHY9_CONC2</name>
<feature type="compositionally biased region" description="Basic residues" evidence="1">
    <location>
        <begin position="129"/>
        <end position="142"/>
    </location>
</feature>
<feature type="compositionally biased region" description="Basic and acidic residues" evidence="1">
    <location>
        <begin position="86"/>
        <end position="95"/>
    </location>
</feature>
<protein>
    <submittedName>
        <fullName evidence="2">Uncharacterized protein</fullName>
    </submittedName>
</protein>
<feature type="region of interest" description="Disordered" evidence="1">
    <location>
        <begin position="1"/>
        <end position="238"/>
    </location>
</feature>
<feature type="compositionally biased region" description="Low complexity" evidence="1">
    <location>
        <begin position="37"/>
        <end position="53"/>
    </location>
</feature>
<accession>A0A137PHY9</accession>
<evidence type="ECO:0000313" key="2">
    <source>
        <dbReference type="EMBL" id="KXN74590.1"/>
    </source>
</evidence>
<dbReference type="AlphaFoldDB" id="A0A137PHY9"/>
<feature type="compositionally biased region" description="Acidic residues" evidence="1">
    <location>
        <begin position="67"/>
        <end position="78"/>
    </location>
</feature>
<feature type="compositionally biased region" description="Acidic residues" evidence="1">
    <location>
        <begin position="96"/>
        <end position="121"/>
    </location>
</feature>